<feature type="domain" description="Alpha/beta hydrolase fold-3" evidence="7">
    <location>
        <begin position="393"/>
        <end position="449"/>
    </location>
</feature>
<evidence type="ECO:0000256" key="3">
    <source>
        <dbReference type="ARBA" id="ARBA00047591"/>
    </source>
</evidence>
<dbReference type="VEuPathDB" id="FungiDB:DNF11_4024"/>
<dbReference type="GO" id="GO:0047372">
    <property type="term" value="F:monoacylglycerol lipase activity"/>
    <property type="evidence" value="ECO:0007669"/>
    <property type="project" value="RHEA"/>
</dbReference>
<dbReference type="Pfam" id="PF07859">
    <property type="entry name" value="Abhydrolase_3"/>
    <property type="match status" value="2"/>
</dbReference>
<evidence type="ECO:0000313" key="9">
    <source>
        <dbReference type="Proteomes" id="UP000269793"/>
    </source>
</evidence>
<dbReference type="InterPro" id="IPR033140">
    <property type="entry name" value="Lipase_GDXG_put_SER_AS"/>
</dbReference>
<proteinExistence type="inferred from homology"/>
<feature type="region of interest" description="Disordered" evidence="6">
    <location>
        <begin position="693"/>
        <end position="721"/>
    </location>
</feature>
<dbReference type="EC" id="3.-.-.-" evidence="8"/>
<name>A0A3G2SA49_MALR7</name>
<evidence type="ECO:0000313" key="8">
    <source>
        <dbReference type="EMBL" id="AYO44974.1"/>
    </source>
</evidence>
<evidence type="ECO:0000256" key="4">
    <source>
        <dbReference type="ARBA" id="ARBA00048461"/>
    </source>
</evidence>
<dbReference type="InterPro" id="IPR029058">
    <property type="entry name" value="AB_hydrolase_fold"/>
</dbReference>
<dbReference type="InterPro" id="IPR013094">
    <property type="entry name" value="AB_hydrolase_3"/>
</dbReference>
<keyword evidence="2 8" id="KW-0378">Hydrolase</keyword>
<evidence type="ECO:0000256" key="6">
    <source>
        <dbReference type="SAM" id="MobiDB-lite"/>
    </source>
</evidence>
<dbReference type="Proteomes" id="UP000269793">
    <property type="component" value="Chromosome IX"/>
</dbReference>
<dbReference type="PANTHER" id="PTHR48081">
    <property type="entry name" value="AB HYDROLASE SUPERFAMILY PROTEIN C4A8.06C"/>
    <property type="match status" value="1"/>
</dbReference>
<dbReference type="STRING" id="425264.A0A3G2SA49"/>
<dbReference type="SUPFAM" id="SSF53474">
    <property type="entry name" value="alpha/beta-Hydrolases"/>
    <property type="match status" value="1"/>
</dbReference>
<dbReference type="InterPro" id="IPR002168">
    <property type="entry name" value="Lipase_GDXG_HIS_AS"/>
</dbReference>
<reference evidence="8 9" key="1">
    <citation type="submission" date="2018-10" db="EMBL/GenBank/DDBJ databases">
        <title>Complete genome sequence of Malassezia restricta CBS 7877.</title>
        <authorList>
            <person name="Morand S.C."/>
            <person name="Bertignac M."/>
            <person name="Iltis A."/>
            <person name="Kolder I."/>
            <person name="Pirovano W."/>
            <person name="Jourdain R."/>
            <person name="Clavaud C."/>
        </authorList>
    </citation>
    <scope>NUCLEOTIDE SEQUENCE [LARGE SCALE GENOMIC DNA]</scope>
    <source>
        <strain evidence="8 9">CBS 7877</strain>
    </source>
</reference>
<dbReference type="GO" id="GO:0120516">
    <property type="term" value="F:diacylglycerol lipase activity"/>
    <property type="evidence" value="ECO:0007669"/>
    <property type="project" value="RHEA"/>
</dbReference>
<organism evidence="8 9">
    <name type="scientific">Malassezia restricta (strain ATCC 96810 / NBRC 103918 / CBS 7877)</name>
    <name type="common">Seborrheic dermatitis infection agent</name>
    <dbReference type="NCBI Taxonomy" id="425264"/>
    <lineage>
        <taxon>Eukaryota</taxon>
        <taxon>Fungi</taxon>
        <taxon>Dikarya</taxon>
        <taxon>Basidiomycota</taxon>
        <taxon>Ustilaginomycotina</taxon>
        <taxon>Malasseziomycetes</taxon>
        <taxon>Malasseziales</taxon>
        <taxon>Malasseziaceae</taxon>
        <taxon>Malassezia</taxon>
    </lineage>
</organism>
<dbReference type="OrthoDB" id="1662883at2759"/>
<dbReference type="PROSITE" id="PS01173">
    <property type="entry name" value="LIPASE_GDXG_HIS"/>
    <property type="match status" value="1"/>
</dbReference>
<comment type="catalytic activity">
    <reaction evidence="3">
        <text>a diacylglycerol + H2O = a monoacylglycerol + a fatty acid + H(+)</text>
        <dbReference type="Rhea" id="RHEA:32731"/>
        <dbReference type="ChEBI" id="CHEBI:15377"/>
        <dbReference type="ChEBI" id="CHEBI:15378"/>
        <dbReference type="ChEBI" id="CHEBI:17408"/>
        <dbReference type="ChEBI" id="CHEBI:18035"/>
        <dbReference type="ChEBI" id="CHEBI:28868"/>
    </reaction>
</comment>
<dbReference type="InterPro" id="IPR050300">
    <property type="entry name" value="GDXG_lipolytic_enzyme"/>
</dbReference>
<dbReference type="PANTHER" id="PTHR48081:SF5">
    <property type="entry name" value="ALPHA_BETA HYDROLASE FOLD-3 DOMAIN-CONTAINING PROTEIN"/>
    <property type="match status" value="1"/>
</dbReference>
<gene>
    <name evidence="8" type="ORF">DNF11_4024</name>
</gene>
<evidence type="ECO:0000256" key="2">
    <source>
        <dbReference type="ARBA" id="ARBA00022801"/>
    </source>
</evidence>
<dbReference type="Gene3D" id="3.40.50.1820">
    <property type="entry name" value="alpha/beta hydrolase"/>
    <property type="match status" value="1"/>
</dbReference>
<evidence type="ECO:0000256" key="1">
    <source>
        <dbReference type="ARBA" id="ARBA00010515"/>
    </source>
</evidence>
<feature type="domain" description="Alpha/beta hydrolase fold-3" evidence="7">
    <location>
        <begin position="201"/>
        <end position="325"/>
    </location>
</feature>
<dbReference type="AlphaFoldDB" id="A0A3G2SA49"/>
<protein>
    <submittedName>
        <fullName evidence="8">AB hydrolase superfamily protein C4A8.06c</fullName>
        <ecNumber evidence="8">3.-.-.-</ecNumber>
    </submittedName>
</protein>
<comment type="catalytic activity">
    <reaction evidence="4">
        <text>a monoacylglycerol + H2O = glycerol + a fatty acid + H(+)</text>
        <dbReference type="Rhea" id="RHEA:15245"/>
        <dbReference type="ChEBI" id="CHEBI:15377"/>
        <dbReference type="ChEBI" id="CHEBI:15378"/>
        <dbReference type="ChEBI" id="CHEBI:17408"/>
        <dbReference type="ChEBI" id="CHEBI:17754"/>
        <dbReference type="ChEBI" id="CHEBI:28868"/>
    </reaction>
</comment>
<comment type="similarity">
    <text evidence="1">Belongs to the 'GDXG' lipolytic enzyme family.</text>
</comment>
<feature type="active site" evidence="5">
    <location>
        <position position="282"/>
    </location>
</feature>
<sequence length="759" mass="85276">MTISTLGILVHVTPTLVGNACRHYVRFLLGCGWCAPRESANEFLYDQLFHLISKLTIYLTHHTAEDVQKLTDQLVPVPPWCYDQQVMIPLECCHKSAALLQTYFGPEMMQSFIGGPRWWQMRSQAGIPADWIAHYSDYHSAMAKRGRKAGYHTSMLHRLTRHTARVNPRHEHPTEPDPHLVREAGRFADTTEESERLSRIVLYIHGGAYYFGSVNTHKYMIHRLTTKFGGFALAVNYRKAPQFPFPCAIQDCLAAYLYLIDPPSGAPHPAIDPSRIVVAGDSAGGGLALALLQLIRDLDLPRPAGGLLLSPWSDLTHSFPSILQNTKTDYIPPYSFLHRPSVLWPLPRDAGAFVRTTGLLRRFRSKKAGLSVEASGPWHARPLYMTQADGTAAPIKSQIQLYATNAQLRHPLCSPALAGSLGGLPPLFVLAGDDEVLRDEIVYLAHKAANPAAYPTNPALLREFPQTRRAAERYTTPTDVHLQVFDGQCHVFPMFMYTLSARYAFRAMASFIKRVTGAPCQASSPVTQSWGSAPPGKNKYAAHVPLERPHFRDHMIRERIARDGDVRPMESVEQIPCLNLPLSSIGLIYPATYARFRKGHTIWDNKYHRDIKRIKKKRARMERRITRILSKAQTEGLLENHGDIDTHGTRWTDLGTYGPADLRDETPPPSAIVARRDTPDALALLKLGLHLRAKRRHAQSPHDRPPGGGGQQRRSLADEAPRRAYSMGEHVHTDDERPVPLDQFGWWRSLLVRGRPSRS</sequence>
<keyword evidence="9" id="KW-1185">Reference proteome</keyword>
<evidence type="ECO:0000256" key="5">
    <source>
        <dbReference type="PROSITE-ProRule" id="PRU10038"/>
    </source>
</evidence>
<dbReference type="PROSITE" id="PS01174">
    <property type="entry name" value="LIPASE_GDXG_SER"/>
    <property type="match status" value="1"/>
</dbReference>
<evidence type="ECO:0000259" key="7">
    <source>
        <dbReference type="Pfam" id="PF07859"/>
    </source>
</evidence>
<accession>A0A3G2SA49</accession>
<dbReference type="EMBL" id="CP033156">
    <property type="protein sequence ID" value="AYO44974.1"/>
    <property type="molecule type" value="Genomic_DNA"/>
</dbReference>